<protein>
    <recommendedName>
        <fullName evidence="1">HTH OST-type domain-containing protein</fullName>
    </recommendedName>
</protein>
<sequence length="828" mass="91595">MNLSQPPPPPPHQNRNSSQGPVAILWDIENCPVPSDVRPEDVSGYIRMALRVHPVIDGAVTMFSAYGDFNAFPRRLREGCQRTGVKLIDVPNGRKDAADKAILVDMFLFALDNPPPSSIMLISGDVDFAPALHILGQRGYTVILVIPSGVGVSSALSNAGRFVWDWPSIARGEGFVPPPVKALIPPRGCQISDNVEAQNEEESIVYRGISRGYYNTRDFSMVSHSVSEFSSSAMLMAQNPTTSRSYSIPYGLNEVPASNQNDLTWVQPGDLNGLKGQLVKLLELSGGSLPLTRLPADYQKNYGRPLYVSEYGALKLVHILQKMADSIAIEGKGHRKFVCLRNSKPGPFCPPVILARRDTKGKEAQEENIDLMGGVGSSDELSDEERVVLDENDCKSEGDKCKLVSTNGCTQIIDQSLNKFKYELEEILVSYSCRIFLDCFEAIYQQRYKRQLDYVRFGVNHLEELLEKVRDVVTLQDEPVMMRSYMRMLFFAVFLFGNSTGLKQGTTCVANKNCDAGLHCETCLANGNVRPRCTRTQPINPLSKVKGLPFNRYSWLTTHNAFARLGARSATGSVILSPQNQQDSITDQLNNGVRGLMLDMYDFENDIWLCHSFGGKCYNYTAFQPAINVLKEVQQFLTSNPTEIVTIIIEDYVASPNGLTKVFNAAGLRQFWFPVSRMPKNGGEWPTVDDMVQRNQRLVVFTSKSSKESSEGIAYDWKYFVENQYGNGGMGAGSCPNRAESPAMNVTSRSLVVMNYFPDNPDVATACKHNSAPLISMMNTCYQATGGRWPNFIAVDFYKRSDGGGASEAVDTANGQLVCGCKSISLCK</sequence>
<evidence type="ECO:0000313" key="2">
    <source>
        <dbReference type="EMBL" id="KAK4477033.1"/>
    </source>
</evidence>
<dbReference type="PROSITE" id="PS50007">
    <property type="entry name" value="PIPLC_X_DOMAIN"/>
    <property type="match status" value="1"/>
</dbReference>
<dbReference type="CDD" id="cd10910">
    <property type="entry name" value="PIN_limkain_b1_N_like"/>
    <property type="match status" value="1"/>
</dbReference>
<evidence type="ECO:0000259" key="1">
    <source>
        <dbReference type="PROSITE" id="PS51644"/>
    </source>
</evidence>
<dbReference type="PANTHER" id="PTHR13593">
    <property type="match status" value="1"/>
</dbReference>
<dbReference type="InterPro" id="IPR017946">
    <property type="entry name" value="PLC-like_Pdiesterase_TIM-brl"/>
</dbReference>
<organism evidence="2 3">
    <name type="scientific">Penstemon davidsonii</name>
    <dbReference type="NCBI Taxonomy" id="160366"/>
    <lineage>
        <taxon>Eukaryota</taxon>
        <taxon>Viridiplantae</taxon>
        <taxon>Streptophyta</taxon>
        <taxon>Embryophyta</taxon>
        <taxon>Tracheophyta</taxon>
        <taxon>Spermatophyta</taxon>
        <taxon>Magnoliopsida</taxon>
        <taxon>eudicotyledons</taxon>
        <taxon>Gunneridae</taxon>
        <taxon>Pentapetalae</taxon>
        <taxon>asterids</taxon>
        <taxon>lamiids</taxon>
        <taxon>Lamiales</taxon>
        <taxon>Plantaginaceae</taxon>
        <taxon>Cheloneae</taxon>
        <taxon>Penstemon</taxon>
    </lineage>
</organism>
<dbReference type="InterPro" id="IPR025605">
    <property type="entry name" value="OST-HTH/LOTUS_dom"/>
</dbReference>
<dbReference type="Gene3D" id="3.30.420.610">
    <property type="entry name" value="LOTUS domain-like"/>
    <property type="match status" value="2"/>
</dbReference>
<dbReference type="PANTHER" id="PTHR13593:SF134">
    <property type="entry name" value="F14J22.5 PROTEIN"/>
    <property type="match status" value="1"/>
</dbReference>
<comment type="caution">
    <text evidence="2">The sequence shown here is derived from an EMBL/GenBank/DDBJ whole genome shotgun (WGS) entry which is preliminary data.</text>
</comment>
<feature type="domain" description="HTH OST-type" evidence="1">
    <location>
        <begin position="416"/>
        <end position="493"/>
    </location>
</feature>
<keyword evidence="3" id="KW-1185">Reference proteome</keyword>
<feature type="non-terminal residue" evidence="2">
    <location>
        <position position="828"/>
    </location>
</feature>
<dbReference type="CDD" id="cd08824">
    <property type="entry name" value="LOTUS"/>
    <property type="match status" value="2"/>
</dbReference>
<dbReference type="InterPro" id="IPR051057">
    <property type="entry name" value="PI-PLC_domain"/>
</dbReference>
<feature type="domain" description="HTH OST-type" evidence="1">
    <location>
        <begin position="270"/>
        <end position="343"/>
    </location>
</feature>
<gene>
    <name evidence="2" type="ORF">RD792_016235</name>
</gene>
<dbReference type="InterPro" id="IPR021139">
    <property type="entry name" value="NYN"/>
</dbReference>
<proteinExistence type="predicted"/>
<name>A0ABR0CIQ2_9LAMI</name>
<dbReference type="Pfam" id="PF01936">
    <property type="entry name" value="NYN"/>
    <property type="match status" value="1"/>
</dbReference>
<dbReference type="Pfam" id="PF12872">
    <property type="entry name" value="OST-HTH"/>
    <property type="match status" value="2"/>
</dbReference>
<dbReference type="Proteomes" id="UP001291926">
    <property type="component" value="Unassembled WGS sequence"/>
</dbReference>
<dbReference type="EMBL" id="JAYDYQ010002688">
    <property type="protein sequence ID" value="KAK4477033.1"/>
    <property type="molecule type" value="Genomic_DNA"/>
</dbReference>
<evidence type="ECO:0000313" key="3">
    <source>
        <dbReference type="Proteomes" id="UP001291926"/>
    </source>
</evidence>
<accession>A0ABR0CIQ2</accession>
<dbReference type="Gene3D" id="3.20.20.190">
    <property type="entry name" value="Phosphatidylinositol (PI) phosphodiesterase"/>
    <property type="match status" value="1"/>
</dbReference>
<reference evidence="2 3" key="1">
    <citation type="journal article" date="2023" name="bioRxiv">
        <title>Genome report: Whole genome sequence and annotation of Penstemon davidsonii.</title>
        <authorList>
            <person name="Ostevik K.L."/>
            <person name="Alabady M."/>
            <person name="Zhang M."/>
            <person name="Rausher M.D."/>
        </authorList>
    </citation>
    <scope>NUCLEOTIDE SEQUENCE [LARGE SCALE GENOMIC DNA]</scope>
    <source>
        <strain evidence="2">DNT005</strain>
        <tissue evidence="2">Whole leaf</tissue>
    </source>
</reference>
<dbReference type="InterPro" id="IPR041966">
    <property type="entry name" value="LOTUS-like"/>
</dbReference>
<dbReference type="Pfam" id="PF26178">
    <property type="entry name" value="PI-PLC_cat"/>
    <property type="match status" value="1"/>
</dbReference>
<dbReference type="PROSITE" id="PS51644">
    <property type="entry name" value="HTH_OST"/>
    <property type="match status" value="2"/>
</dbReference>
<dbReference type="Gene3D" id="3.40.50.1010">
    <property type="entry name" value="5'-nuclease"/>
    <property type="match status" value="1"/>
</dbReference>
<dbReference type="CDD" id="cd08588">
    <property type="entry name" value="PI-PLCc_At5g67130_like"/>
    <property type="match status" value="1"/>
</dbReference>
<dbReference type="SUPFAM" id="SSF51695">
    <property type="entry name" value="PLC-like phosphodiesterases"/>
    <property type="match status" value="1"/>
</dbReference>